<dbReference type="InParanoid" id="A0A0C3A2T3"/>
<accession>A0A0C3A2T3</accession>
<organism evidence="3 4">
    <name type="scientific">Scleroderma citrinum Foug A</name>
    <dbReference type="NCBI Taxonomy" id="1036808"/>
    <lineage>
        <taxon>Eukaryota</taxon>
        <taxon>Fungi</taxon>
        <taxon>Dikarya</taxon>
        <taxon>Basidiomycota</taxon>
        <taxon>Agaricomycotina</taxon>
        <taxon>Agaricomycetes</taxon>
        <taxon>Agaricomycetidae</taxon>
        <taxon>Boletales</taxon>
        <taxon>Sclerodermatineae</taxon>
        <taxon>Sclerodermataceae</taxon>
        <taxon>Scleroderma</taxon>
    </lineage>
</organism>
<evidence type="ECO:0000259" key="2">
    <source>
        <dbReference type="Pfam" id="PF09409"/>
    </source>
</evidence>
<dbReference type="InterPro" id="IPR018997">
    <property type="entry name" value="PUB_domain"/>
</dbReference>
<reference evidence="4" key="2">
    <citation type="submission" date="2015-01" db="EMBL/GenBank/DDBJ databases">
        <title>Evolutionary Origins and Diversification of the Mycorrhizal Mutualists.</title>
        <authorList>
            <consortium name="DOE Joint Genome Institute"/>
            <consortium name="Mycorrhizal Genomics Consortium"/>
            <person name="Kohler A."/>
            <person name="Kuo A."/>
            <person name="Nagy L.G."/>
            <person name="Floudas D."/>
            <person name="Copeland A."/>
            <person name="Barry K.W."/>
            <person name="Cichocki N."/>
            <person name="Veneault-Fourrey C."/>
            <person name="LaButti K."/>
            <person name="Lindquist E.A."/>
            <person name="Lipzen A."/>
            <person name="Lundell T."/>
            <person name="Morin E."/>
            <person name="Murat C."/>
            <person name="Riley R."/>
            <person name="Ohm R."/>
            <person name="Sun H."/>
            <person name="Tunlid A."/>
            <person name="Henrissat B."/>
            <person name="Grigoriev I.V."/>
            <person name="Hibbett D.S."/>
            <person name="Martin F."/>
        </authorList>
    </citation>
    <scope>NUCLEOTIDE SEQUENCE [LARGE SCALE GENOMIC DNA]</scope>
    <source>
        <strain evidence="4">Foug A</strain>
    </source>
</reference>
<sequence>MSESDRPSPETLAMAAALRRNENTTNSSSEVQEHEKRQTFRRLVDPGILRPNSKEAALASLKTLVTIAENLLREPDNPKYQQFKSTNDLIKRRLVETKGALEYAIELGFRPQVKALQSYYVFNPRCMENLRVGAAILKEAIDLEIEKQGRMKRSKAEEKAAAAAAAQNIKLAFLDDRKTKALRDERERSIREARKSDTQAGDVTMIDEGSPSGVVMSGVGYTLGSSHPEE</sequence>
<evidence type="ECO:0000313" key="3">
    <source>
        <dbReference type="EMBL" id="KIM67963.1"/>
    </source>
</evidence>
<dbReference type="EMBL" id="KN822011">
    <property type="protein sequence ID" value="KIM67963.1"/>
    <property type="molecule type" value="Genomic_DNA"/>
</dbReference>
<dbReference type="OrthoDB" id="49605at2759"/>
<protein>
    <recommendedName>
        <fullName evidence="2">PUB domain-containing protein</fullName>
    </recommendedName>
</protein>
<feature type="compositionally biased region" description="Basic and acidic residues" evidence="1">
    <location>
        <begin position="184"/>
        <end position="197"/>
    </location>
</feature>
<feature type="region of interest" description="Disordered" evidence="1">
    <location>
        <begin position="18"/>
        <end position="39"/>
    </location>
</feature>
<dbReference type="CDD" id="cd09212">
    <property type="entry name" value="PUB"/>
    <property type="match status" value="1"/>
</dbReference>
<dbReference type="Pfam" id="PF09409">
    <property type="entry name" value="PUB"/>
    <property type="match status" value="1"/>
</dbReference>
<dbReference type="STRING" id="1036808.A0A0C3A2T3"/>
<dbReference type="InterPro" id="IPR036339">
    <property type="entry name" value="PUB-like_dom_sf"/>
</dbReference>
<dbReference type="SUPFAM" id="SSF143503">
    <property type="entry name" value="PUG domain-like"/>
    <property type="match status" value="1"/>
</dbReference>
<dbReference type="HOGENOM" id="CLU_081370_0_0_1"/>
<gene>
    <name evidence="3" type="ORF">SCLCIDRAFT_1210119</name>
</gene>
<dbReference type="AlphaFoldDB" id="A0A0C3A2T3"/>
<evidence type="ECO:0000256" key="1">
    <source>
        <dbReference type="SAM" id="MobiDB-lite"/>
    </source>
</evidence>
<dbReference type="Proteomes" id="UP000053989">
    <property type="component" value="Unassembled WGS sequence"/>
</dbReference>
<feature type="region of interest" description="Disordered" evidence="1">
    <location>
        <begin position="184"/>
        <end position="211"/>
    </location>
</feature>
<proteinExistence type="predicted"/>
<name>A0A0C3A2T3_9AGAM</name>
<keyword evidence="4" id="KW-1185">Reference proteome</keyword>
<reference evidence="3 4" key="1">
    <citation type="submission" date="2014-04" db="EMBL/GenBank/DDBJ databases">
        <authorList>
            <consortium name="DOE Joint Genome Institute"/>
            <person name="Kuo A."/>
            <person name="Kohler A."/>
            <person name="Nagy L.G."/>
            <person name="Floudas D."/>
            <person name="Copeland A."/>
            <person name="Barry K.W."/>
            <person name="Cichocki N."/>
            <person name="Veneault-Fourrey C."/>
            <person name="LaButti K."/>
            <person name="Lindquist E.A."/>
            <person name="Lipzen A."/>
            <person name="Lundell T."/>
            <person name="Morin E."/>
            <person name="Murat C."/>
            <person name="Sun H."/>
            <person name="Tunlid A."/>
            <person name="Henrissat B."/>
            <person name="Grigoriev I.V."/>
            <person name="Hibbett D.S."/>
            <person name="Martin F."/>
            <person name="Nordberg H.P."/>
            <person name="Cantor M.N."/>
            <person name="Hua S.X."/>
        </authorList>
    </citation>
    <scope>NUCLEOTIDE SEQUENCE [LARGE SCALE GENOMIC DNA]</scope>
    <source>
        <strain evidence="3 4">Foug A</strain>
    </source>
</reference>
<evidence type="ECO:0000313" key="4">
    <source>
        <dbReference type="Proteomes" id="UP000053989"/>
    </source>
</evidence>
<dbReference type="Gene3D" id="1.20.58.2190">
    <property type="match status" value="1"/>
</dbReference>
<feature type="domain" description="PUB" evidence="2">
    <location>
        <begin position="55"/>
        <end position="131"/>
    </location>
</feature>